<organism evidence="1 2">
    <name type="scientific">Araneus ventricosus</name>
    <name type="common">Orbweaver spider</name>
    <name type="synonym">Epeira ventricosa</name>
    <dbReference type="NCBI Taxonomy" id="182803"/>
    <lineage>
        <taxon>Eukaryota</taxon>
        <taxon>Metazoa</taxon>
        <taxon>Ecdysozoa</taxon>
        <taxon>Arthropoda</taxon>
        <taxon>Chelicerata</taxon>
        <taxon>Arachnida</taxon>
        <taxon>Araneae</taxon>
        <taxon>Araneomorphae</taxon>
        <taxon>Entelegynae</taxon>
        <taxon>Araneoidea</taxon>
        <taxon>Araneidae</taxon>
        <taxon>Araneus</taxon>
    </lineage>
</organism>
<comment type="caution">
    <text evidence="1">The sequence shown here is derived from an EMBL/GenBank/DDBJ whole genome shotgun (WGS) entry which is preliminary data.</text>
</comment>
<proteinExistence type="predicted"/>
<sequence>MALRCPGGKVSALGPNGFVFGTRFDGRPTMLDQSGPNVLPLVWCGNFEMGVLAQVSSLSSQNSLNLQDSVPSSYHVGSKRGINRDERELNIYPCFYIDLQDVGHYIYDMKKLYYVC</sequence>
<protein>
    <submittedName>
        <fullName evidence="1">Uncharacterized protein</fullName>
    </submittedName>
</protein>
<accession>A0A4Y2FAH2</accession>
<evidence type="ECO:0000313" key="2">
    <source>
        <dbReference type="Proteomes" id="UP000499080"/>
    </source>
</evidence>
<gene>
    <name evidence="1" type="ORF">AVEN_263134_1</name>
</gene>
<reference evidence="1 2" key="1">
    <citation type="journal article" date="2019" name="Sci. Rep.">
        <title>Orb-weaving spider Araneus ventricosus genome elucidates the spidroin gene catalogue.</title>
        <authorList>
            <person name="Kono N."/>
            <person name="Nakamura H."/>
            <person name="Ohtoshi R."/>
            <person name="Moran D.A.P."/>
            <person name="Shinohara A."/>
            <person name="Yoshida Y."/>
            <person name="Fujiwara M."/>
            <person name="Mori M."/>
            <person name="Tomita M."/>
            <person name="Arakawa K."/>
        </authorList>
    </citation>
    <scope>NUCLEOTIDE SEQUENCE [LARGE SCALE GENOMIC DNA]</scope>
</reference>
<keyword evidence="2" id="KW-1185">Reference proteome</keyword>
<dbReference type="Proteomes" id="UP000499080">
    <property type="component" value="Unassembled WGS sequence"/>
</dbReference>
<dbReference type="EMBL" id="BGPR01000841">
    <property type="protein sequence ID" value="GBM37456.1"/>
    <property type="molecule type" value="Genomic_DNA"/>
</dbReference>
<evidence type="ECO:0000313" key="1">
    <source>
        <dbReference type="EMBL" id="GBM37456.1"/>
    </source>
</evidence>
<dbReference type="AlphaFoldDB" id="A0A4Y2FAH2"/>
<name>A0A4Y2FAH2_ARAVE</name>